<evidence type="ECO:0000313" key="2">
    <source>
        <dbReference type="EMBL" id="SDG63685.1"/>
    </source>
</evidence>
<name>A0A1G7VV18_9ACTN</name>
<reference evidence="2 3" key="1">
    <citation type="submission" date="2016-10" db="EMBL/GenBank/DDBJ databases">
        <authorList>
            <person name="de Groot N.N."/>
        </authorList>
    </citation>
    <scope>NUCLEOTIDE SEQUENCE [LARGE SCALE GENOMIC DNA]</scope>
    <source>
        <strain evidence="2 3">CPCC 201354</strain>
    </source>
</reference>
<organism evidence="2 3">
    <name type="scientific">Sinosporangium album</name>
    <dbReference type="NCBI Taxonomy" id="504805"/>
    <lineage>
        <taxon>Bacteria</taxon>
        <taxon>Bacillati</taxon>
        <taxon>Actinomycetota</taxon>
        <taxon>Actinomycetes</taxon>
        <taxon>Streptosporangiales</taxon>
        <taxon>Streptosporangiaceae</taxon>
        <taxon>Sinosporangium</taxon>
    </lineage>
</organism>
<dbReference type="AlphaFoldDB" id="A0A1G7VV18"/>
<feature type="region of interest" description="Disordered" evidence="1">
    <location>
        <begin position="170"/>
        <end position="224"/>
    </location>
</feature>
<accession>A0A1G7VV18</accession>
<keyword evidence="3" id="KW-1185">Reference proteome</keyword>
<evidence type="ECO:0000256" key="1">
    <source>
        <dbReference type="SAM" id="MobiDB-lite"/>
    </source>
</evidence>
<feature type="compositionally biased region" description="Low complexity" evidence="1">
    <location>
        <begin position="53"/>
        <end position="63"/>
    </location>
</feature>
<sequence length="224" mass="23504">MSACSRFGSRLIRPVPIRKSLALACSRSGIGRVGPFLFGSRPAWECEGAPVSGLRSAGSAATRATREDTGSRAPSPRAAGAQSNTAWPTCRESAVAAGQGIGSRPCWPAPVSEVGRFALFLSGRPVPIRKSLALACSRSGSGRVGPFLFGSRQAWECEGAPVLGLRSVGSAATRATRESTGSRAPSPRREASPSDPGQEPPRRDAKRRHQHARQFFVALTSPPS</sequence>
<dbReference type="Proteomes" id="UP000198923">
    <property type="component" value="Unassembled WGS sequence"/>
</dbReference>
<evidence type="ECO:0000313" key="3">
    <source>
        <dbReference type="Proteomes" id="UP000198923"/>
    </source>
</evidence>
<proteinExistence type="predicted"/>
<feature type="region of interest" description="Disordered" evidence="1">
    <location>
        <begin position="53"/>
        <end position="84"/>
    </location>
</feature>
<gene>
    <name evidence="2" type="ORF">SAMN05421505_10669</name>
</gene>
<protein>
    <submittedName>
        <fullName evidence="2">Uncharacterized protein</fullName>
    </submittedName>
</protein>
<dbReference type="EMBL" id="FNCN01000006">
    <property type="protein sequence ID" value="SDG63685.1"/>
    <property type="molecule type" value="Genomic_DNA"/>
</dbReference>